<dbReference type="SMART" id="SM00220">
    <property type="entry name" value="S_TKc"/>
    <property type="match status" value="1"/>
</dbReference>
<evidence type="ECO:0000259" key="9">
    <source>
        <dbReference type="PROSITE" id="PS50011"/>
    </source>
</evidence>
<accession>A0ABN9YAQ6</accession>
<evidence type="ECO:0000256" key="7">
    <source>
        <dbReference type="RuleBase" id="RU000304"/>
    </source>
</evidence>
<dbReference type="EMBL" id="CAUYUJ010022246">
    <property type="protein sequence ID" value="CAK0909716.1"/>
    <property type="molecule type" value="Genomic_DNA"/>
</dbReference>
<dbReference type="InterPro" id="IPR017441">
    <property type="entry name" value="Protein_kinase_ATP_BS"/>
</dbReference>
<proteinExistence type="inferred from homology"/>
<evidence type="ECO:0000256" key="5">
    <source>
        <dbReference type="ARBA" id="ARBA00022840"/>
    </source>
</evidence>
<evidence type="ECO:0000256" key="8">
    <source>
        <dbReference type="SAM" id="MobiDB-lite"/>
    </source>
</evidence>
<dbReference type="PROSITE" id="PS00108">
    <property type="entry name" value="PROTEIN_KINASE_ST"/>
    <property type="match status" value="1"/>
</dbReference>
<sequence length="379" mass="41274">MPLSPAWRPSGSAAAGVVDVIADSEDDIHEVVDVSSDEDGVQVRAGAPPVRFHGYRRGRELGRGATGKVFVCSKKGCAGGLAVKTVDLRRMQLSANAQRELTSLSREVSILKTLPPHPNIVRLIDAFEEGDWFLLVLELVGGGDLFTALTARDPARLLEQESAFVFLQLVDGLSFLHQRNVIHRDVKLENVLVASERREPPLVLYGVKITDFGLSKVVGSGVSEARSLVGTRPYTAPEVVWGGSYDFRSDLWCLGVLLYVLLAGHFPFDTIPGQQAELDRIAEGLRVSAAASSMVSGLLRLEPEQRISLHGVRGHAWFQDDGESPERQPKRPRAAAEAAPAAQAREEKVAPLLPDRAIEHTYQASGIGEWLAHLYNASR</sequence>
<dbReference type="PROSITE" id="PS50011">
    <property type="entry name" value="PROTEIN_KINASE_DOM"/>
    <property type="match status" value="1"/>
</dbReference>
<evidence type="ECO:0000313" key="10">
    <source>
        <dbReference type="EMBL" id="CAK0909716.1"/>
    </source>
</evidence>
<dbReference type="InterPro" id="IPR011009">
    <property type="entry name" value="Kinase-like_dom_sf"/>
</dbReference>
<keyword evidence="2" id="KW-0808">Transferase</keyword>
<keyword evidence="3 6" id="KW-0547">Nucleotide-binding</keyword>
<dbReference type="InterPro" id="IPR008271">
    <property type="entry name" value="Ser/Thr_kinase_AS"/>
</dbReference>
<protein>
    <recommendedName>
        <fullName evidence="9">Protein kinase domain-containing protein</fullName>
    </recommendedName>
</protein>
<keyword evidence="11" id="KW-1185">Reference proteome</keyword>
<evidence type="ECO:0000256" key="4">
    <source>
        <dbReference type="ARBA" id="ARBA00022777"/>
    </source>
</evidence>
<evidence type="ECO:0000256" key="2">
    <source>
        <dbReference type="ARBA" id="ARBA00022679"/>
    </source>
</evidence>
<dbReference type="Proteomes" id="UP001189429">
    <property type="component" value="Unassembled WGS sequence"/>
</dbReference>
<dbReference type="PANTHER" id="PTHR24350">
    <property type="entry name" value="SERINE/THREONINE-PROTEIN KINASE IAL-RELATED"/>
    <property type="match status" value="1"/>
</dbReference>
<dbReference type="InterPro" id="IPR000719">
    <property type="entry name" value="Prot_kinase_dom"/>
</dbReference>
<dbReference type="Gene3D" id="1.10.510.10">
    <property type="entry name" value="Transferase(Phosphotransferase) domain 1"/>
    <property type="match status" value="1"/>
</dbReference>
<dbReference type="InterPro" id="IPR030616">
    <property type="entry name" value="Aur-like"/>
</dbReference>
<reference evidence="10" key="1">
    <citation type="submission" date="2023-10" db="EMBL/GenBank/DDBJ databases">
        <authorList>
            <person name="Chen Y."/>
            <person name="Shah S."/>
            <person name="Dougan E. K."/>
            <person name="Thang M."/>
            <person name="Chan C."/>
        </authorList>
    </citation>
    <scope>NUCLEOTIDE SEQUENCE [LARGE SCALE GENOMIC DNA]</scope>
</reference>
<evidence type="ECO:0000313" key="11">
    <source>
        <dbReference type="Proteomes" id="UP001189429"/>
    </source>
</evidence>
<feature type="non-terminal residue" evidence="10">
    <location>
        <position position="379"/>
    </location>
</feature>
<keyword evidence="5 6" id="KW-0067">ATP-binding</keyword>
<gene>
    <name evidence="10" type="ORF">PCOR1329_LOCUS84063</name>
</gene>
<keyword evidence="1 7" id="KW-0723">Serine/threonine-protein kinase</keyword>
<feature type="domain" description="Protein kinase" evidence="9">
    <location>
        <begin position="55"/>
        <end position="318"/>
    </location>
</feature>
<keyword evidence="4" id="KW-0418">Kinase</keyword>
<dbReference type="PROSITE" id="PS00107">
    <property type="entry name" value="PROTEIN_KINASE_ATP"/>
    <property type="match status" value="1"/>
</dbReference>
<feature type="binding site" evidence="6">
    <location>
        <position position="84"/>
    </location>
    <ligand>
        <name>ATP</name>
        <dbReference type="ChEBI" id="CHEBI:30616"/>
    </ligand>
</feature>
<name>A0ABN9YAQ6_9DINO</name>
<evidence type="ECO:0000256" key="1">
    <source>
        <dbReference type="ARBA" id="ARBA00022527"/>
    </source>
</evidence>
<comment type="similarity">
    <text evidence="7">Belongs to the protein kinase superfamily.</text>
</comment>
<evidence type="ECO:0000256" key="3">
    <source>
        <dbReference type="ARBA" id="ARBA00022741"/>
    </source>
</evidence>
<comment type="caution">
    <text evidence="10">The sequence shown here is derived from an EMBL/GenBank/DDBJ whole genome shotgun (WGS) entry which is preliminary data.</text>
</comment>
<dbReference type="SUPFAM" id="SSF56112">
    <property type="entry name" value="Protein kinase-like (PK-like)"/>
    <property type="match status" value="1"/>
</dbReference>
<organism evidence="10 11">
    <name type="scientific">Prorocentrum cordatum</name>
    <dbReference type="NCBI Taxonomy" id="2364126"/>
    <lineage>
        <taxon>Eukaryota</taxon>
        <taxon>Sar</taxon>
        <taxon>Alveolata</taxon>
        <taxon>Dinophyceae</taxon>
        <taxon>Prorocentrales</taxon>
        <taxon>Prorocentraceae</taxon>
        <taxon>Prorocentrum</taxon>
    </lineage>
</organism>
<dbReference type="Pfam" id="PF00069">
    <property type="entry name" value="Pkinase"/>
    <property type="match status" value="1"/>
</dbReference>
<feature type="region of interest" description="Disordered" evidence="8">
    <location>
        <begin position="317"/>
        <end position="352"/>
    </location>
</feature>
<evidence type="ECO:0000256" key="6">
    <source>
        <dbReference type="PROSITE-ProRule" id="PRU10141"/>
    </source>
</evidence>